<dbReference type="Pfam" id="PF01095">
    <property type="entry name" value="Pectinesterase"/>
    <property type="match status" value="1"/>
</dbReference>
<dbReference type="Gene3D" id="2.160.20.10">
    <property type="entry name" value="Single-stranded right-handed beta-helix, Pectin lyase-like"/>
    <property type="match status" value="1"/>
</dbReference>
<evidence type="ECO:0000259" key="7">
    <source>
        <dbReference type="Pfam" id="PF01095"/>
    </source>
</evidence>
<keyword evidence="6" id="KW-0732">Signal</keyword>
<accession>A0AAV0C3B8</accession>
<evidence type="ECO:0000256" key="3">
    <source>
        <dbReference type="ARBA" id="ARBA00023085"/>
    </source>
</evidence>
<evidence type="ECO:0000256" key="1">
    <source>
        <dbReference type="ARBA" id="ARBA00005184"/>
    </source>
</evidence>
<dbReference type="EMBL" id="CAMAPF010000008">
    <property type="protein sequence ID" value="CAH9059755.1"/>
    <property type="molecule type" value="Genomic_DNA"/>
</dbReference>
<keyword evidence="9" id="KW-1185">Reference proteome</keyword>
<dbReference type="Proteomes" id="UP001152523">
    <property type="component" value="Unassembled WGS sequence"/>
</dbReference>
<dbReference type="InterPro" id="IPR012334">
    <property type="entry name" value="Pectin_lyas_fold"/>
</dbReference>
<keyword evidence="3" id="KW-0063">Aspartyl esterase</keyword>
<proteinExistence type="predicted"/>
<dbReference type="GO" id="GO:0042545">
    <property type="term" value="P:cell wall modification"/>
    <property type="evidence" value="ECO:0007669"/>
    <property type="project" value="InterPro"/>
</dbReference>
<evidence type="ECO:0000313" key="9">
    <source>
        <dbReference type="Proteomes" id="UP001152523"/>
    </source>
</evidence>
<evidence type="ECO:0000256" key="4">
    <source>
        <dbReference type="ARBA" id="ARBA00023316"/>
    </source>
</evidence>
<evidence type="ECO:0000256" key="2">
    <source>
        <dbReference type="ARBA" id="ARBA00022801"/>
    </source>
</evidence>
<dbReference type="GO" id="GO:0030599">
    <property type="term" value="F:pectinesterase activity"/>
    <property type="evidence" value="ECO:0007669"/>
    <property type="project" value="UniProtKB-EC"/>
</dbReference>
<keyword evidence="4" id="KW-0961">Cell wall biogenesis/degradation</keyword>
<name>A0AAV0C3B8_9ASTE</name>
<feature type="chain" id="PRO_5043325688" description="Pectinesterase catalytic domain-containing protein" evidence="6">
    <location>
        <begin position="20"/>
        <end position="138"/>
    </location>
</feature>
<reference evidence="8" key="1">
    <citation type="submission" date="2022-07" db="EMBL/GenBank/DDBJ databases">
        <authorList>
            <person name="Macas J."/>
            <person name="Novak P."/>
            <person name="Neumann P."/>
        </authorList>
    </citation>
    <scope>NUCLEOTIDE SEQUENCE</scope>
</reference>
<organism evidence="8 9">
    <name type="scientific">Cuscuta epithymum</name>
    <dbReference type="NCBI Taxonomy" id="186058"/>
    <lineage>
        <taxon>Eukaryota</taxon>
        <taxon>Viridiplantae</taxon>
        <taxon>Streptophyta</taxon>
        <taxon>Embryophyta</taxon>
        <taxon>Tracheophyta</taxon>
        <taxon>Spermatophyta</taxon>
        <taxon>Magnoliopsida</taxon>
        <taxon>eudicotyledons</taxon>
        <taxon>Gunneridae</taxon>
        <taxon>Pentapetalae</taxon>
        <taxon>asterids</taxon>
        <taxon>lamiids</taxon>
        <taxon>Solanales</taxon>
        <taxon>Convolvulaceae</taxon>
        <taxon>Cuscuteae</taxon>
        <taxon>Cuscuta</taxon>
        <taxon>Cuscuta subgen. Cuscuta</taxon>
    </lineage>
</organism>
<dbReference type="InterPro" id="IPR011050">
    <property type="entry name" value="Pectin_lyase_fold/virulence"/>
</dbReference>
<gene>
    <name evidence="8" type="ORF">CEPIT_LOCUS1447</name>
</gene>
<dbReference type="PANTHER" id="PTHR31707">
    <property type="entry name" value="PECTINESTERASE"/>
    <property type="match status" value="1"/>
</dbReference>
<protein>
    <recommendedName>
        <fullName evidence="7">Pectinesterase catalytic domain-containing protein</fullName>
    </recommendedName>
</protein>
<sequence>MNFIFFSFLIFSLLYYVISQRTYIIVAKDGRGNATTISEALNIASTMPRGNMRFLILIDAGTYDELITITSSLSYIKLLGAGLHLTIITGHRSTYHGQNVHHPHPHPYCEWIRLYCGRDNLSKHNWTTTSCNCSSCPG</sequence>
<comment type="catalytic activity">
    <reaction evidence="5">
        <text>[(1-&gt;4)-alpha-D-galacturonosyl methyl ester](n) + n H2O = [(1-&gt;4)-alpha-D-galacturonosyl](n) + n methanol + n H(+)</text>
        <dbReference type="Rhea" id="RHEA:22380"/>
        <dbReference type="Rhea" id="RHEA-COMP:14570"/>
        <dbReference type="Rhea" id="RHEA-COMP:14573"/>
        <dbReference type="ChEBI" id="CHEBI:15377"/>
        <dbReference type="ChEBI" id="CHEBI:15378"/>
        <dbReference type="ChEBI" id="CHEBI:17790"/>
        <dbReference type="ChEBI" id="CHEBI:140522"/>
        <dbReference type="ChEBI" id="CHEBI:140523"/>
        <dbReference type="EC" id="3.1.1.11"/>
    </reaction>
</comment>
<dbReference type="AlphaFoldDB" id="A0AAV0C3B8"/>
<comment type="pathway">
    <text evidence="1">Glycan metabolism; pectin degradation; 2-dehydro-3-deoxy-D-gluconate from pectin: step 1/5.</text>
</comment>
<keyword evidence="2" id="KW-0378">Hydrolase</keyword>
<evidence type="ECO:0000256" key="6">
    <source>
        <dbReference type="SAM" id="SignalP"/>
    </source>
</evidence>
<feature type="domain" description="Pectinesterase catalytic" evidence="7">
    <location>
        <begin position="24"/>
        <end position="99"/>
    </location>
</feature>
<evidence type="ECO:0000256" key="5">
    <source>
        <dbReference type="ARBA" id="ARBA00047928"/>
    </source>
</evidence>
<dbReference type="InterPro" id="IPR000070">
    <property type="entry name" value="Pectinesterase_cat"/>
</dbReference>
<evidence type="ECO:0000313" key="8">
    <source>
        <dbReference type="EMBL" id="CAH9059755.1"/>
    </source>
</evidence>
<feature type="signal peptide" evidence="6">
    <location>
        <begin position="1"/>
        <end position="19"/>
    </location>
</feature>
<dbReference type="SUPFAM" id="SSF51126">
    <property type="entry name" value="Pectin lyase-like"/>
    <property type="match status" value="1"/>
</dbReference>
<comment type="caution">
    <text evidence="8">The sequence shown here is derived from an EMBL/GenBank/DDBJ whole genome shotgun (WGS) entry which is preliminary data.</text>
</comment>